<accession>A0ABN3INN3</accession>
<comment type="caution">
    <text evidence="1">The sequence shown here is derived from an EMBL/GenBank/DDBJ whole genome shotgun (WGS) entry which is preliminary data.</text>
</comment>
<keyword evidence="2" id="KW-1185">Reference proteome</keyword>
<name>A0ABN3INN3_9ACTN</name>
<sequence length="262" mass="27943">MLGWAGRLPRKPKLQFAALAVVVLTLLSFFVWGDNRGPFHTIDSTVAGETLLGADDRTITLTADWGPCNYRPDLVARESADHVALLLRQKDFSGPGVGCDGDGGTARISTKLDTALGDRPIVDAVTGKSVQIFPAQNLAEPDYLPSRYQEDTKPNRYMYGLVKAQDASPQYTRAFRNGSNGGPAPLLITQTIGSGGATAGTDQIDVHGHPASFSNSQSGSANTVRTLSWFDGKYQYSVSTTSPNQLSDQELSRIANGLVAPG</sequence>
<protein>
    <recommendedName>
        <fullName evidence="3">Secreted protein</fullName>
    </recommendedName>
</protein>
<proteinExistence type="predicted"/>
<dbReference type="EMBL" id="BAAALF010000186">
    <property type="protein sequence ID" value="GAA1267905.1"/>
    <property type="molecule type" value="Genomic_DNA"/>
</dbReference>
<organism evidence="1 2">
    <name type="scientific">Kitasatospora nipponensis</name>
    <dbReference type="NCBI Taxonomy" id="258049"/>
    <lineage>
        <taxon>Bacteria</taxon>
        <taxon>Bacillati</taxon>
        <taxon>Actinomycetota</taxon>
        <taxon>Actinomycetes</taxon>
        <taxon>Kitasatosporales</taxon>
        <taxon>Streptomycetaceae</taxon>
        <taxon>Kitasatospora</taxon>
    </lineage>
</organism>
<dbReference type="Proteomes" id="UP001500037">
    <property type="component" value="Unassembled WGS sequence"/>
</dbReference>
<evidence type="ECO:0000313" key="1">
    <source>
        <dbReference type="EMBL" id="GAA1267905.1"/>
    </source>
</evidence>
<evidence type="ECO:0008006" key="3">
    <source>
        <dbReference type="Google" id="ProtNLM"/>
    </source>
</evidence>
<reference evidence="1 2" key="1">
    <citation type="journal article" date="2019" name="Int. J. Syst. Evol. Microbiol.">
        <title>The Global Catalogue of Microorganisms (GCM) 10K type strain sequencing project: providing services to taxonomists for standard genome sequencing and annotation.</title>
        <authorList>
            <consortium name="The Broad Institute Genomics Platform"/>
            <consortium name="The Broad Institute Genome Sequencing Center for Infectious Disease"/>
            <person name="Wu L."/>
            <person name="Ma J."/>
        </authorList>
    </citation>
    <scope>NUCLEOTIDE SEQUENCE [LARGE SCALE GENOMIC DNA]</scope>
    <source>
        <strain evidence="1 2">JCM 13004</strain>
    </source>
</reference>
<gene>
    <name evidence="1" type="ORF">GCM10009665_65810</name>
</gene>
<evidence type="ECO:0000313" key="2">
    <source>
        <dbReference type="Proteomes" id="UP001500037"/>
    </source>
</evidence>